<dbReference type="PROSITE" id="PS51257">
    <property type="entry name" value="PROKAR_LIPOPROTEIN"/>
    <property type="match status" value="1"/>
</dbReference>
<sequence>MIKNFALMTLAAIALTGCDGSSSKKTKPEARIDYPIIDAQFSPNSAAVFNYSQMVNGVTQDDLSVRFEKHSGDSLLQLILDQEEDNSPLINLLNSLINYDTDEFFLKEVKQKEKENEASIFFVGLDGNLREITAYYIDLYAEEPQAAIPKMFLYSKKWQTDGNKISERTSRSILTEDISGHLAKSLLDDFSDNLWLRDLSDQSVCQITREYHRVENAERKIVTVSTKRVEAARTWEQNIYTLNCDGQESPRFEILSAFWYNPTLGVLDQSQTLSVDTNVNTTTIWLDSLPL</sequence>
<comment type="caution">
    <text evidence="1">The sequence shown here is derived from an EMBL/GenBank/DDBJ whole genome shotgun (WGS) entry which is preliminary data.</text>
</comment>
<evidence type="ECO:0000313" key="2">
    <source>
        <dbReference type="Proteomes" id="UP000075349"/>
    </source>
</evidence>
<proteinExistence type="predicted"/>
<name>A0A151JKG8_9VIBR</name>
<accession>A0A151JKG8</accession>
<dbReference type="AlphaFoldDB" id="A0A151JKG8"/>
<protein>
    <submittedName>
        <fullName evidence="1">Uncharacterized protein</fullName>
    </submittedName>
</protein>
<dbReference type="Proteomes" id="UP000075349">
    <property type="component" value="Unassembled WGS sequence"/>
</dbReference>
<gene>
    <name evidence="1" type="ORF">AUQ44_12310</name>
</gene>
<organism evidence="1 2">
    <name type="scientific">Vibrio cidicii</name>
    <dbReference type="NCBI Taxonomy" id="1763883"/>
    <lineage>
        <taxon>Bacteria</taxon>
        <taxon>Pseudomonadati</taxon>
        <taxon>Pseudomonadota</taxon>
        <taxon>Gammaproteobacteria</taxon>
        <taxon>Vibrionales</taxon>
        <taxon>Vibrionaceae</taxon>
        <taxon>Vibrio</taxon>
    </lineage>
</organism>
<reference evidence="2" key="1">
    <citation type="submission" date="2015-12" db="EMBL/GenBank/DDBJ databases">
        <authorList>
            <person name="Tarr C.L."/>
            <person name="Gladney L.M."/>
        </authorList>
    </citation>
    <scope>NUCLEOTIDE SEQUENCE [LARGE SCALE GENOMIC DNA]</scope>
    <source>
        <strain evidence="2">2756-81</strain>
    </source>
</reference>
<evidence type="ECO:0000313" key="1">
    <source>
        <dbReference type="EMBL" id="KYN26023.1"/>
    </source>
</evidence>
<dbReference type="EMBL" id="LOMK01000001">
    <property type="protein sequence ID" value="KYN26023.1"/>
    <property type="molecule type" value="Genomic_DNA"/>
</dbReference>